<organism evidence="1 2">
    <name type="scientific">Bradyrhizobium erythrophlei</name>
    <dbReference type="NCBI Taxonomy" id="1437360"/>
    <lineage>
        <taxon>Bacteria</taxon>
        <taxon>Pseudomonadati</taxon>
        <taxon>Pseudomonadota</taxon>
        <taxon>Alphaproteobacteria</taxon>
        <taxon>Hyphomicrobiales</taxon>
        <taxon>Nitrobacteraceae</taxon>
        <taxon>Bradyrhizobium</taxon>
    </lineage>
</organism>
<name>A0A1M5XZ18_9BRAD</name>
<evidence type="ECO:0000313" key="1">
    <source>
        <dbReference type="EMBL" id="SHI05040.1"/>
    </source>
</evidence>
<dbReference type="Proteomes" id="UP000189796">
    <property type="component" value="Chromosome I"/>
</dbReference>
<dbReference type="PANTHER" id="PTHR35271">
    <property type="entry name" value="ABC TRANSPORTER, SUBSTRATE-BINDING LIPOPROTEIN-RELATED"/>
    <property type="match status" value="1"/>
</dbReference>
<dbReference type="Pfam" id="PF04392">
    <property type="entry name" value="ABC_sub_bind"/>
    <property type="match status" value="1"/>
</dbReference>
<dbReference type="InterPro" id="IPR007487">
    <property type="entry name" value="ABC_transpt-TYRBP-like"/>
</dbReference>
<protein>
    <submittedName>
        <fullName evidence="1">Putative ABC transport system substrate-binding protein</fullName>
    </submittedName>
</protein>
<reference evidence="1 2" key="1">
    <citation type="submission" date="2016-11" db="EMBL/GenBank/DDBJ databases">
        <authorList>
            <person name="Jaros S."/>
            <person name="Januszkiewicz K."/>
            <person name="Wedrychowicz H."/>
        </authorList>
    </citation>
    <scope>NUCLEOTIDE SEQUENCE [LARGE SCALE GENOMIC DNA]</scope>
    <source>
        <strain evidence="1 2">GAS138</strain>
    </source>
</reference>
<dbReference type="RefSeq" id="WP_172842779.1">
    <property type="nucleotide sequence ID" value="NZ_LT670817.1"/>
</dbReference>
<sequence>MKRREFMGLLVVSAAVPIVARAQQQPMPVIGFLHAGSPEANVKQVAAFRNGLSKAGYVDGREVTIEYRWAENRDDRLPELAADLARRRVAVIATPGTTQAALAAKAATTTIPIVFSTGGDPMALGLVVSFNRPGGNVTGIVNTSARLAGKRLGLLRELAPETKRFAVLVTHDGPLTQATLKDLHAEAPQLGLPVEILYADTADEIEGAVTKLSGVSGSALMVGPDALFTNLRTRIVTLAAQRAVPAVYSVREFAEAGGLLSYGPSFLDTYQQVGEYAGRILKGEKPSDLPVMQASKVDLVVNLKAARALGVAVPDKVLAIADEVID</sequence>
<dbReference type="SUPFAM" id="SSF53822">
    <property type="entry name" value="Periplasmic binding protein-like I"/>
    <property type="match status" value="1"/>
</dbReference>
<dbReference type="AlphaFoldDB" id="A0A1M5XZ18"/>
<gene>
    <name evidence="1" type="ORF">SAMN05443248_7751</name>
</gene>
<evidence type="ECO:0000313" key="2">
    <source>
        <dbReference type="Proteomes" id="UP000189796"/>
    </source>
</evidence>
<dbReference type="CDD" id="cd06325">
    <property type="entry name" value="PBP1_ABC_unchar_transporter"/>
    <property type="match status" value="1"/>
</dbReference>
<accession>A0A1M5XZ18</accession>
<dbReference type="InterPro" id="IPR028082">
    <property type="entry name" value="Peripla_BP_I"/>
</dbReference>
<dbReference type="Gene3D" id="3.40.50.2300">
    <property type="match status" value="2"/>
</dbReference>
<proteinExistence type="predicted"/>
<dbReference type="EMBL" id="LT670817">
    <property type="protein sequence ID" value="SHI05040.1"/>
    <property type="molecule type" value="Genomic_DNA"/>
</dbReference>
<dbReference type="PANTHER" id="PTHR35271:SF1">
    <property type="entry name" value="ABC TRANSPORTER, SUBSTRATE-BINDING LIPOPROTEIN"/>
    <property type="match status" value="1"/>
</dbReference>